<organism evidence="13">
    <name type="scientific">Onchocerca flexuosa</name>
    <dbReference type="NCBI Taxonomy" id="387005"/>
    <lineage>
        <taxon>Eukaryota</taxon>
        <taxon>Metazoa</taxon>
        <taxon>Ecdysozoa</taxon>
        <taxon>Nematoda</taxon>
        <taxon>Chromadorea</taxon>
        <taxon>Rhabditida</taxon>
        <taxon>Spirurina</taxon>
        <taxon>Spiruromorpha</taxon>
        <taxon>Filarioidea</taxon>
        <taxon>Onchocercidae</taxon>
        <taxon>Onchocerca</taxon>
    </lineage>
</organism>
<reference evidence="11 12" key="2">
    <citation type="submission" date="2018-11" db="EMBL/GenBank/DDBJ databases">
        <authorList>
            <consortium name="Pathogen Informatics"/>
        </authorList>
    </citation>
    <scope>NUCLEOTIDE SEQUENCE [LARGE SCALE GENOMIC DNA]</scope>
</reference>
<keyword evidence="2" id="KW-0964">Secreted</keyword>
<dbReference type="InterPro" id="IPR056863">
    <property type="entry name" value="LMN_ATRN_NET-like_EGF"/>
</dbReference>
<dbReference type="Pfam" id="PF00053">
    <property type="entry name" value="EGF_laminin"/>
    <property type="match status" value="1"/>
</dbReference>
<evidence type="ECO:0000259" key="9">
    <source>
        <dbReference type="PROSITE" id="PS50027"/>
    </source>
</evidence>
<dbReference type="InterPro" id="IPR008993">
    <property type="entry name" value="TIMP-like_OB-fold"/>
</dbReference>
<dbReference type="PROSITE" id="PS01248">
    <property type="entry name" value="EGF_LAM_1"/>
    <property type="match status" value="2"/>
</dbReference>
<feature type="disulfide bond" evidence="8">
    <location>
        <begin position="53"/>
        <end position="70"/>
    </location>
</feature>
<sequence length="246" mass="27665">MELYRLSGNKSGGVCINCKHNTAGRNCHYCKPGYFRDLTKSITHRRACKACNCHPVGSLSRSCNQSNGQCICKDGVTGLTCNQCSKGYQQSRSPLHPCIRRDEEERGVGDGSAVEKMVPQSISVSGSTTIHDAVEVQVTKRESVDGWSKYRLIVLAIYKRDAGIRLRRGEQSLWISGKRTACKCPKIRVGKKYLILGQNDTNDISRPGIVFGTRTVVLEWNDEDLEKIMRFFKKEKKGQCPARRRF</sequence>
<feature type="disulfide bond" evidence="8">
    <location>
        <begin position="51"/>
        <end position="63"/>
    </location>
</feature>
<comment type="subcellular location">
    <subcellularLocation>
        <location evidence="1">Secreted</location>
    </subcellularLocation>
</comment>
<keyword evidence="4" id="KW-0677">Repeat</keyword>
<accession>A0A183H4G2</accession>
<dbReference type="Gene3D" id="2.10.25.10">
    <property type="entry name" value="Laminin"/>
    <property type="match status" value="2"/>
</dbReference>
<dbReference type="SMART" id="SM00643">
    <property type="entry name" value="C345C"/>
    <property type="match status" value="1"/>
</dbReference>
<dbReference type="GO" id="GO:0009888">
    <property type="term" value="P:tissue development"/>
    <property type="evidence" value="ECO:0007669"/>
    <property type="project" value="TreeGrafter"/>
</dbReference>
<evidence type="ECO:0000313" key="11">
    <source>
        <dbReference type="EMBL" id="VDO32766.1"/>
    </source>
</evidence>
<dbReference type="GO" id="GO:0008045">
    <property type="term" value="P:motor neuron axon guidance"/>
    <property type="evidence" value="ECO:0007669"/>
    <property type="project" value="TreeGrafter"/>
</dbReference>
<dbReference type="InterPro" id="IPR002049">
    <property type="entry name" value="LE_dom"/>
</dbReference>
<evidence type="ECO:0000256" key="1">
    <source>
        <dbReference type="ARBA" id="ARBA00004613"/>
    </source>
</evidence>
<dbReference type="SUPFAM" id="SSF57196">
    <property type="entry name" value="EGF/Laminin"/>
    <property type="match status" value="1"/>
</dbReference>
<feature type="disulfide bond" evidence="8">
    <location>
        <begin position="72"/>
        <end position="81"/>
    </location>
</feature>
<evidence type="ECO:0000256" key="2">
    <source>
        <dbReference type="ARBA" id="ARBA00022525"/>
    </source>
</evidence>
<dbReference type="Pfam" id="PF24973">
    <property type="entry name" value="EGF_LMN_ATRN"/>
    <property type="match status" value="1"/>
</dbReference>
<keyword evidence="7 8" id="KW-0424">Laminin EGF-like domain</keyword>
<dbReference type="InterPro" id="IPR018933">
    <property type="entry name" value="Netrin_module_non-TIMP"/>
</dbReference>
<dbReference type="GO" id="GO:0005604">
    <property type="term" value="C:basement membrane"/>
    <property type="evidence" value="ECO:0007669"/>
    <property type="project" value="TreeGrafter"/>
</dbReference>
<dbReference type="InterPro" id="IPR050440">
    <property type="entry name" value="Laminin/Netrin_ECM"/>
</dbReference>
<reference evidence="13" key="1">
    <citation type="submission" date="2016-06" db="UniProtKB">
        <authorList>
            <consortium name="WormBaseParasite"/>
        </authorList>
    </citation>
    <scope>IDENTIFICATION</scope>
</reference>
<dbReference type="Pfam" id="PF01759">
    <property type="entry name" value="NTR"/>
    <property type="match status" value="1"/>
</dbReference>
<proteinExistence type="predicted"/>
<protein>
    <submittedName>
        <fullName evidence="13">Netrin-1</fullName>
    </submittedName>
</protein>
<dbReference type="AlphaFoldDB" id="A0A183H4G2"/>
<evidence type="ECO:0000256" key="5">
    <source>
        <dbReference type="ARBA" id="ARBA00023157"/>
    </source>
</evidence>
<feature type="disulfide bond" evidence="8">
    <location>
        <begin position="84"/>
        <end position="98"/>
    </location>
</feature>
<dbReference type="FunFam" id="2.10.25.10:FF:000048">
    <property type="entry name" value="Netrin 3"/>
    <property type="match status" value="1"/>
</dbReference>
<feature type="domain" description="Laminin EGF-like" evidence="9">
    <location>
        <begin position="51"/>
        <end position="100"/>
    </location>
</feature>
<dbReference type="InterPro" id="IPR001134">
    <property type="entry name" value="Netrin_domain"/>
</dbReference>
<feature type="domain" description="NTR" evidence="10">
    <location>
        <begin position="98"/>
        <end position="240"/>
    </location>
</feature>
<evidence type="ECO:0000313" key="13">
    <source>
        <dbReference type="WBParaSite" id="OFLC_0000237101-mRNA-1"/>
    </source>
</evidence>
<dbReference type="GO" id="GO:0016358">
    <property type="term" value="P:dendrite development"/>
    <property type="evidence" value="ECO:0007669"/>
    <property type="project" value="TreeGrafter"/>
</dbReference>
<keyword evidence="3" id="KW-0732">Signal</keyword>
<dbReference type="PANTHER" id="PTHR10574:SF365">
    <property type="entry name" value="NETRIN-A-RELATED"/>
    <property type="match status" value="1"/>
</dbReference>
<gene>
    <name evidence="11" type="ORF">OFLC_LOCUS2372</name>
</gene>
<evidence type="ECO:0000256" key="8">
    <source>
        <dbReference type="PROSITE-ProRule" id="PRU00460"/>
    </source>
</evidence>
<dbReference type="CDD" id="cd00055">
    <property type="entry name" value="EGF_Lam"/>
    <property type="match status" value="2"/>
</dbReference>
<dbReference type="GO" id="GO:0005576">
    <property type="term" value="C:extracellular region"/>
    <property type="evidence" value="ECO:0007669"/>
    <property type="project" value="UniProtKB-SubCell"/>
</dbReference>
<dbReference type="GO" id="GO:0009887">
    <property type="term" value="P:animal organ morphogenesis"/>
    <property type="evidence" value="ECO:0007669"/>
    <property type="project" value="TreeGrafter"/>
</dbReference>
<name>A0A183H4G2_9BILA</name>
<evidence type="ECO:0000256" key="7">
    <source>
        <dbReference type="ARBA" id="ARBA00023292"/>
    </source>
</evidence>
<evidence type="ECO:0000259" key="10">
    <source>
        <dbReference type="PROSITE" id="PS50189"/>
    </source>
</evidence>
<dbReference type="WBParaSite" id="OFLC_0000237101-mRNA-1">
    <property type="protein sequence ID" value="OFLC_0000237101-mRNA-1"/>
    <property type="gene ID" value="OFLC_0000237101"/>
</dbReference>
<evidence type="ECO:0000256" key="3">
    <source>
        <dbReference type="ARBA" id="ARBA00022729"/>
    </source>
</evidence>
<dbReference type="Proteomes" id="UP000267606">
    <property type="component" value="Unassembled WGS sequence"/>
</dbReference>
<dbReference type="SMART" id="SM00180">
    <property type="entry name" value="EGF_Lam"/>
    <property type="match status" value="2"/>
</dbReference>
<evidence type="ECO:0000313" key="12">
    <source>
        <dbReference type="Proteomes" id="UP000267606"/>
    </source>
</evidence>
<dbReference type="EMBL" id="UZAJ01001351">
    <property type="protein sequence ID" value="VDO32766.1"/>
    <property type="molecule type" value="Genomic_DNA"/>
</dbReference>
<dbReference type="FunFam" id="2.10.25.10:FF:000188">
    <property type="entry name" value="Laminin subunit gamma 2"/>
    <property type="match status" value="1"/>
</dbReference>
<dbReference type="PROSITE" id="PS50027">
    <property type="entry name" value="EGF_LAM_2"/>
    <property type="match status" value="1"/>
</dbReference>
<dbReference type="Gene3D" id="2.40.50.120">
    <property type="match status" value="1"/>
</dbReference>
<keyword evidence="5 8" id="KW-1015">Disulfide bond</keyword>
<dbReference type="STRING" id="387005.A0A183H4G2"/>
<evidence type="ECO:0000256" key="4">
    <source>
        <dbReference type="ARBA" id="ARBA00022737"/>
    </source>
</evidence>
<keyword evidence="6" id="KW-0325">Glycoprotein</keyword>
<dbReference type="PROSITE" id="PS50189">
    <property type="entry name" value="NTR"/>
    <property type="match status" value="1"/>
</dbReference>
<dbReference type="SUPFAM" id="SSF50242">
    <property type="entry name" value="TIMP-like"/>
    <property type="match status" value="1"/>
</dbReference>
<evidence type="ECO:0000256" key="6">
    <source>
        <dbReference type="ARBA" id="ARBA00023180"/>
    </source>
</evidence>
<dbReference type="PANTHER" id="PTHR10574">
    <property type="entry name" value="NETRIN/LAMININ-RELATED"/>
    <property type="match status" value="1"/>
</dbReference>
<keyword evidence="12" id="KW-1185">Reference proteome</keyword>